<dbReference type="PANTHER" id="PTHR31661">
    <property type="entry name" value="SIMILAR TO CDNA SEQUENCE BC052040"/>
    <property type="match status" value="1"/>
</dbReference>
<evidence type="ECO:0000256" key="5">
    <source>
        <dbReference type="ARBA" id="ARBA00023480"/>
    </source>
</evidence>
<dbReference type="GO" id="GO:0005737">
    <property type="term" value="C:cytoplasm"/>
    <property type="evidence" value="ECO:0007669"/>
    <property type="project" value="UniProtKB-SubCell"/>
</dbReference>
<dbReference type="Proteomes" id="UP000092462">
    <property type="component" value="Unassembled WGS sequence"/>
</dbReference>
<dbReference type="EnsemblMetazoa" id="PPAI002356-RA">
    <property type="protein sequence ID" value="PPAI002356-PA"/>
    <property type="gene ID" value="PPAI002356"/>
</dbReference>
<dbReference type="VEuPathDB" id="VectorBase:PPAI002356"/>
<organism evidence="6 7">
    <name type="scientific">Phlebotomus papatasi</name>
    <name type="common">Sandfly</name>
    <dbReference type="NCBI Taxonomy" id="29031"/>
    <lineage>
        <taxon>Eukaryota</taxon>
        <taxon>Metazoa</taxon>
        <taxon>Ecdysozoa</taxon>
        <taxon>Arthropoda</taxon>
        <taxon>Hexapoda</taxon>
        <taxon>Insecta</taxon>
        <taxon>Pterygota</taxon>
        <taxon>Neoptera</taxon>
        <taxon>Endopterygota</taxon>
        <taxon>Diptera</taxon>
        <taxon>Nematocera</taxon>
        <taxon>Psychodoidea</taxon>
        <taxon>Psychodidae</taxon>
        <taxon>Phlebotomus</taxon>
        <taxon>Phlebotomus</taxon>
    </lineage>
</organism>
<dbReference type="AlphaFoldDB" id="A0A1B0GMH3"/>
<evidence type="ECO:0000313" key="6">
    <source>
        <dbReference type="EnsemblMetazoa" id="PPAI002356-PA"/>
    </source>
</evidence>
<keyword evidence="7" id="KW-1185">Reference proteome</keyword>
<dbReference type="VEuPathDB" id="VectorBase:PPAPM1_003974"/>
<evidence type="ECO:0000313" key="7">
    <source>
        <dbReference type="Proteomes" id="UP000092462"/>
    </source>
</evidence>
<dbReference type="InterPro" id="IPR029404">
    <property type="entry name" value="CDIN1"/>
</dbReference>
<comment type="subcellular location">
    <subcellularLocation>
        <location evidence="2">Cytoplasm</location>
    </subcellularLocation>
    <subcellularLocation>
        <location evidence="1">Nucleus</location>
    </subcellularLocation>
</comment>
<proteinExistence type="predicted"/>
<reference evidence="6" key="1">
    <citation type="submission" date="2022-08" db="UniProtKB">
        <authorList>
            <consortium name="EnsemblMetazoa"/>
        </authorList>
    </citation>
    <scope>IDENTIFICATION</scope>
    <source>
        <strain evidence="6">Israel</strain>
    </source>
</reference>
<evidence type="ECO:0000256" key="3">
    <source>
        <dbReference type="ARBA" id="ARBA00022490"/>
    </source>
</evidence>
<name>A0A1B0GMH3_PHLPP</name>
<dbReference type="GO" id="GO:0005634">
    <property type="term" value="C:nucleus"/>
    <property type="evidence" value="ECO:0007669"/>
    <property type="project" value="UniProtKB-SubCell"/>
</dbReference>
<evidence type="ECO:0000256" key="2">
    <source>
        <dbReference type="ARBA" id="ARBA00004496"/>
    </source>
</evidence>
<dbReference type="EMBL" id="AJVK01024542">
    <property type="status" value="NOT_ANNOTATED_CDS"/>
    <property type="molecule type" value="Genomic_DNA"/>
</dbReference>
<protein>
    <recommendedName>
        <fullName evidence="5">CDAN1-interacting nuclease 1</fullName>
    </recommendedName>
</protein>
<evidence type="ECO:0000256" key="4">
    <source>
        <dbReference type="ARBA" id="ARBA00023242"/>
    </source>
</evidence>
<dbReference type="PANTHER" id="PTHR31661:SF1">
    <property type="entry name" value="CDAN1-INTERACTING NUCLEASE 1"/>
    <property type="match status" value="1"/>
</dbReference>
<keyword evidence="3" id="KW-0963">Cytoplasm</keyword>
<dbReference type="Pfam" id="PF14811">
    <property type="entry name" value="TPD"/>
    <property type="match status" value="1"/>
</dbReference>
<keyword evidence="4" id="KW-0539">Nucleus</keyword>
<evidence type="ECO:0000256" key="1">
    <source>
        <dbReference type="ARBA" id="ARBA00004123"/>
    </source>
</evidence>
<accession>A0A1B0GMH3</accession>
<sequence length="275" mass="32500">MIVLSSELYREVLQRIKNFPGLSIECLHLLHQTYPQFSPRTIWSILSWEHKERLPEDYSKIQQNSPELLQDYERRIEKDPTCEFTVLVMAAERRYSPFILSRILLKEKLKTNEYKANKLLFHPHRIHDEVLRRNVEQCIELDILEGPVPDAYRDKIGVFFENMLYSILSSAGISFDTQVDLQKKGYRKTPDARLLSRCFYRGRRIHWIESKAFFGNTFNHGKVVQRQLTPYSEEFGAGIVIYWMGFVTDILEDVPSKENVFIRCDFPSPQEFSVL</sequence>